<dbReference type="PANTHER" id="PTHR19920:SF0">
    <property type="entry name" value="CYTOSOLIC IRON-SULFUR PROTEIN ASSEMBLY PROTEIN CIAO1-RELATED"/>
    <property type="match status" value="1"/>
</dbReference>
<dbReference type="AlphaFoldDB" id="A0A0R0M2T2"/>
<dbReference type="EMBL" id="LGUB01000229">
    <property type="protein sequence ID" value="KRH93743.1"/>
    <property type="molecule type" value="Genomic_DNA"/>
</dbReference>
<keyword evidence="2" id="KW-1185">Reference proteome</keyword>
<dbReference type="GO" id="GO:0097361">
    <property type="term" value="C:cytosolic [4Fe-4S] assembly targeting complex"/>
    <property type="evidence" value="ECO:0007669"/>
    <property type="project" value="TreeGrafter"/>
</dbReference>
<reference evidence="1 2" key="1">
    <citation type="submission" date="2015-07" db="EMBL/GenBank/DDBJ databases">
        <title>The genome of Pseudoloma neurophilia, a relevant intracellular parasite of the zebrafish.</title>
        <authorList>
            <person name="Ndikumana S."/>
            <person name="Pelin A."/>
            <person name="Sanders J."/>
            <person name="Corradi N."/>
        </authorList>
    </citation>
    <scope>NUCLEOTIDE SEQUENCE [LARGE SCALE GENOMIC DNA]</scope>
    <source>
        <strain evidence="1 2">MK1</strain>
    </source>
</reference>
<dbReference type="Gene3D" id="2.130.10.10">
    <property type="entry name" value="YVTN repeat-like/Quinoprotein amine dehydrogenase"/>
    <property type="match status" value="1"/>
</dbReference>
<accession>A0A0R0M2T2</accession>
<name>A0A0R0M2T2_9MICR</name>
<dbReference type="InterPro" id="IPR036322">
    <property type="entry name" value="WD40_repeat_dom_sf"/>
</dbReference>
<dbReference type="VEuPathDB" id="MicrosporidiaDB:M153_59600096"/>
<comment type="caution">
    <text evidence="1">The sequence shown here is derived from an EMBL/GenBank/DDBJ whole genome shotgun (WGS) entry which is preliminary data.</text>
</comment>
<dbReference type="InterPro" id="IPR015943">
    <property type="entry name" value="WD40/YVTN_repeat-like_dom_sf"/>
</dbReference>
<sequence>MKITLVYKKKFDDFLLCLAVDRNFVYTAGSSKKLFKLTHDLKDEKVICQHDKSIRCVAVKNPLVMCGSFDGNATLLYNDEIYETIEGPETEIKSVCILNNTIDKNRIALCSRGRTAWVLKLEGKIEIESVLEDHLHDVKGIRFIDNMIITFGYDKSIKIYRQLTEYDGSWVLYQSIDLDSTIWDITFIEKEKNFLFAVCHDGSIAKFVFKDKKLQFEKLEKVTLFPIYTICNIDDRFLAINLDLYNIAIFDLDLKFVEMFKCELKSEINSIRYHKFLYTVDDNGYVRAFKIDF</sequence>
<organism evidence="1 2">
    <name type="scientific">Pseudoloma neurophilia</name>
    <dbReference type="NCBI Taxonomy" id="146866"/>
    <lineage>
        <taxon>Eukaryota</taxon>
        <taxon>Fungi</taxon>
        <taxon>Fungi incertae sedis</taxon>
        <taxon>Microsporidia</taxon>
        <taxon>Pseudoloma</taxon>
    </lineage>
</organism>
<dbReference type="OrthoDB" id="284782at2759"/>
<dbReference type="SUPFAM" id="SSF50978">
    <property type="entry name" value="WD40 repeat-like"/>
    <property type="match status" value="1"/>
</dbReference>
<dbReference type="Proteomes" id="UP000051530">
    <property type="component" value="Unassembled WGS sequence"/>
</dbReference>
<dbReference type="PANTHER" id="PTHR19920">
    <property type="entry name" value="WD40 PROTEIN CIAO1"/>
    <property type="match status" value="1"/>
</dbReference>
<evidence type="ECO:0000313" key="1">
    <source>
        <dbReference type="EMBL" id="KRH93743.1"/>
    </source>
</evidence>
<dbReference type="GO" id="GO:0016226">
    <property type="term" value="P:iron-sulfur cluster assembly"/>
    <property type="evidence" value="ECO:0007669"/>
    <property type="project" value="TreeGrafter"/>
</dbReference>
<protein>
    <submittedName>
        <fullName evidence="1">WD40 repeat protein</fullName>
    </submittedName>
</protein>
<proteinExistence type="predicted"/>
<gene>
    <name evidence="1" type="ORF">M153_59600096</name>
</gene>
<evidence type="ECO:0000313" key="2">
    <source>
        <dbReference type="Proteomes" id="UP000051530"/>
    </source>
</evidence>